<feature type="transmembrane region" description="Helical" evidence="1">
    <location>
        <begin position="330"/>
        <end position="347"/>
    </location>
</feature>
<keyword evidence="1" id="KW-0472">Membrane</keyword>
<feature type="transmembrane region" description="Helical" evidence="1">
    <location>
        <begin position="380"/>
        <end position="398"/>
    </location>
</feature>
<reference evidence="2 3" key="1">
    <citation type="submission" date="2024-08" db="EMBL/GenBank/DDBJ databases">
        <authorList>
            <person name="Cucini C."/>
            <person name="Frati F."/>
        </authorList>
    </citation>
    <scope>NUCLEOTIDE SEQUENCE [LARGE SCALE GENOMIC DNA]</scope>
</reference>
<keyword evidence="3" id="KW-1185">Reference proteome</keyword>
<sequence length="672" mass="78128">MARNTDETWIEMRSIISHYFRNSTTEFLFDHKENEVSNGVFDSCIMVQCIILIFNLFISNQIVRNLTNDFEEQRIREILHEQLLGNATSLNALQRFSERDVLLVSGSTIHIENWENGFLQTSMTKGHLKNFIRLPTAIILPLSNTLRRILVLNQFAASILIFVRVENHSVSIGCFICEPGIDIDLHRKRAVSISFVTFPPEFATNFTSLISYWNRIHSNYYNDEKDEDASINCITISTYKLNPTVKESSCEFYEAYFLFINCSSFKGCMTFHETYLLLYLKTPKPFTDFVEVTYPYGLSLIDYTFQVLFPKVHFLDTHLTAFFTPLNLNVWLYAVACFAMVSLWLIWKEGQKLLIVLFWQYSVLLEQDGDDQLRKVGRPGIFLMIISIFSAILLRQFYNSSLYTFMTAQTKSNDYPKNLGELLNRKNFDFILPDSFLTTLDKIASEDAFNLPLKLEKIFVEILRKSKFVIDGNLERALENASLGIKSETFQMINEDKTVDRLATFLSNFDLKIESRKFSNFAILCKRSCDSEWNVVLFHQSRLEMIVPKQEPFIREVQIWSQSYPSFSTVRFSVFLGSFVHSGLYDLGVQRFQMLEQLMAIRRFKYVHNRNISNGSLFSYIFLADKNTEDENKEEPTKLVAFKGTFILTSSVLFISTCIFVAEVWNLSHFGK</sequence>
<evidence type="ECO:0000256" key="1">
    <source>
        <dbReference type="SAM" id="Phobius"/>
    </source>
</evidence>
<feature type="transmembrane region" description="Helical" evidence="1">
    <location>
        <begin position="640"/>
        <end position="662"/>
    </location>
</feature>
<feature type="transmembrane region" description="Helical" evidence="1">
    <location>
        <begin position="39"/>
        <end position="58"/>
    </location>
</feature>
<evidence type="ECO:0000313" key="2">
    <source>
        <dbReference type="EMBL" id="CAL8130467.1"/>
    </source>
</evidence>
<comment type="caution">
    <text evidence="2">The sequence shown here is derived from an EMBL/GenBank/DDBJ whole genome shotgun (WGS) entry which is preliminary data.</text>
</comment>
<keyword evidence="1" id="KW-1133">Transmembrane helix</keyword>
<organism evidence="2 3">
    <name type="scientific">Orchesella dallaii</name>
    <dbReference type="NCBI Taxonomy" id="48710"/>
    <lineage>
        <taxon>Eukaryota</taxon>
        <taxon>Metazoa</taxon>
        <taxon>Ecdysozoa</taxon>
        <taxon>Arthropoda</taxon>
        <taxon>Hexapoda</taxon>
        <taxon>Collembola</taxon>
        <taxon>Entomobryomorpha</taxon>
        <taxon>Entomobryoidea</taxon>
        <taxon>Orchesellidae</taxon>
        <taxon>Orchesellinae</taxon>
        <taxon>Orchesella</taxon>
    </lineage>
</organism>
<accession>A0ABP1RM56</accession>
<dbReference type="Proteomes" id="UP001642540">
    <property type="component" value="Unassembled WGS sequence"/>
</dbReference>
<protein>
    <submittedName>
        <fullName evidence="2">Uncharacterized protein</fullName>
    </submittedName>
</protein>
<name>A0ABP1RM56_9HEXA</name>
<gene>
    <name evidence="2" type="ORF">ODALV1_LOCUS23738</name>
</gene>
<evidence type="ECO:0000313" key="3">
    <source>
        <dbReference type="Proteomes" id="UP001642540"/>
    </source>
</evidence>
<proteinExistence type="predicted"/>
<dbReference type="EMBL" id="CAXLJM020000082">
    <property type="protein sequence ID" value="CAL8130467.1"/>
    <property type="molecule type" value="Genomic_DNA"/>
</dbReference>
<keyword evidence="1" id="KW-0812">Transmembrane</keyword>